<keyword evidence="3" id="KW-1185">Reference proteome</keyword>
<keyword evidence="1" id="KW-1133">Transmembrane helix</keyword>
<accession>A0A6N1B072</accession>
<protein>
    <submittedName>
        <fullName evidence="2">DUF4400 domain-containing protein</fullName>
    </submittedName>
</protein>
<organism evidence="2 3">
    <name type="scientific">Azospirillum oryzae</name>
    <dbReference type="NCBI Taxonomy" id="286727"/>
    <lineage>
        <taxon>Bacteria</taxon>
        <taxon>Pseudomonadati</taxon>
        <taxon>Pseudomonadota</taxon>
        <taxon>Alphaproteobacteria</taxon>
        <taxon>Rhodospirillales</taxon>
        <taxon>Azospirillaceae</taxon>
        <taxon>Azospirillum</taxon>
    </lineage>
</organism>
<dbReference type="Pfam" id="PF14348">
    <property type="entry name" value="DtrJ-like"/>
    <property type="match status" value="1"/>
</dbReference>
<feature type="transmembrane region" description="Helical" evidence="1">
    <location>
        <begin position="167"/>
        <end position="188"/>
    </location>
</feature>
<sequence length="219" mass="24728">MAAESQNTTWARWLLWLILGEFVMIAVLTPMLGRDALDWLTRVERQWSLAELGLNATLWIEKSGFDAYATIFRDTGVERNVYEFFLPTQDKIVESRGLEALGANLYFPMIKAGLDAVFGSLQRLFVRLAAVMLWLPVVPLFLVPAVLDGMMSWRRKQFTFDYPSPLVHGYAAATAKWLLVGLPMALLLPVPIPPLLAPFFFIAVSLLLMLVASHTMKRI</sequence>
<evidence type="ECO:0000313" key="2">
    <source>
        <dbReference type="EMBL" id="QKS54634.1"/>
    </source>
</evidence>
<feature type="transmembrane region" description="Helical" evidence="1">
    <location>
        <begin position="13"/>
        <end position="32"/>
    </location>
</feature>
<keyword evidence="1" id="KW-0472">Membrane</keyword>
<name>A0A6N1B072_9PROT</name>
<dbReference type="OrthoDB" id="9128627at2"/>
<dbReference type="EMBL" id="CP054622">
    <property type="protein sequence ID" value="QKS54634.1"/>
    <property type="molecule type" value="Genomic_DNA"/>
</dbReference>
<dbReference type="AlphaFoldDB" id="A0A6N1B072"/>
<proteinExistence type="predicted"/>
<evidence type="ECO:0000313" key="3">
    <source>
        <dbReference type="Proteomes" id="UP000509702"/>
    </source>
</evidence>
<dbReference type="InterPro" id="IPR022266">
    <property type="entry name" value="DtrJ-like"/>
</dbReference>
<feature type="transmembrane region" description="Helical" evidence="1">
    <location>
        <begin position="195"/>
        <end position="216"/>
    </location>
</feature>
<evidence type="ECO:0000256" key="1">
    <source>
        <dbReference type="SAM" id="Phobius"/>
    </source>
</evidence>
<dbReference type="RefSeq" id="WP_109154413.1">
    <property type="nucleotide sequence ID" value="NZ_BSOV01000001.1"/>
</dbReference>
<geneLocation type="plasmid" evidence="2 3">
    <name>unnamed7</name>
</geneLocation>
<dbReference type="Proteomes" id="UP000509702">
    <property type="component" value="Plasmid unnamed7"/>
</dbReference>
<feature type="transmembrane region" description="Helical" evidence="1">
    <location>
        <begin position="124"/>
        <end position="147"/>
    </location>
</feature>
<gene>
    <name evidence="2" type="ORF">HUE56_29455</name>
</gene>
<keyword evidence="1" id="KW-0812">Transmembrane</keyword>
<keyword evidence="2" id="KW-0614">Plasmid</keyword>
<reference evidence="2 3" key="1">
    <citation type="submission" date="2020-06" db="EMBL/GenBank/DDBJ databases">
        <title>Complete genome of Azosprillum oryzae KACC14407.</title>
        <authorList>
            <person name="Kim M."/>
            <person name="Park Y.-J."/>
            <person name="Shin J.-H."/>
        </authorList>
    </citation>
    <scope>NUCLEOTIDE SEQUENCE [LARGE SCALE GENOMIC DNA]</scope>
    <source>
        <strain evidence="2 3">KACC 14407</strain>
        <plasmid evidence="2 3">unnamed7</plasmid>
    </source>
</reference>
<dbReference type="KEGG" id="aoz:HUE56_29455"/>